<dbReference type="EMBL" id="JANPWB010000010">
    <property type="protein sequence ID" value="KAJ1146417.1"/>
    <property type="molecule type" value="Genomic_DNA"/>
</dbReference>
<organism evidence="2 3">
    <name type="scientific">Pleurodeles waltl</name>
    <name type="common">Iberian ribbed newt</name>
    <dbReference type="NCBI Taxonomy" id="8319"/>
    <lineage>
        <taxon>Eukaryota</taxon>
        <taxon>Metazoa</taxon>
        <taxon>Chordata</taxon>
        <taxon>Craniata</taxon>
        <taxon>Vertebrata</taxon>
        <taxon>Euteleostomi</taxon>
        <taxon>Amphibia</taxon>
        <taxon>Batrachia</taxon>
        <taxon>Caudata</taxon>
        <taxon>Salamandroidea</taxon>
        <taxon>Salamandridae</taxon>
        <taxon>Pleurodelinae</taxon>
        <taxon>Pleurodeles</taxon>
    </lineage>
</organism>
<evidence type="ECO:0000313" key="2">
    <source>
        <dbReference type="EMBL" id="KAJ1146417.1"/>
    </source>
</evidence>
<evidence type="ECO:0000313" key="3">
    <source>
        <dbReference type="Proteomes" id="UP001066276"/>
    </source>
</evidence>
<dbReference type="GO" id="GO:0050333">
    <property type="term" value="F:thiamine triphosphate phosphatase activity"/>
    <property type="evidence" value="ECO:0007669"/>
    <property type="project" value="InterPro"/>
</dbReference>
<name>A0AAV7R3Y8_PLEWA</name>
<dbReference type="SUPFAM" id="SSF55154">
    <property type="entry name" value="CYTH-like phosphatases"/>
    <property type="match status" value="1"/>
</dbReference>
<feature type="compositionally biased region" description="Basic and acidic residues" evidence="1">
    <location>
        <begin position="122"/>
        <end position="148"/>
    </location>
</feature>
<feature type="region of interest" description="Disordered" evidence="1">
    <location>
        <begin position="99"/>
        <end position="148"/>
    </location>
</feature>
<dbReference type="Proteomes" id="UP001066276">
    <property type="component" value="Chromosome 6"/>
</dbReference>
<keyword evidence="3" id="KW-1185">Reference proteome</keyword>
<gene>
    <name evidence="2" type="ORF">NDU88_012694</name>
</gene>
<dbReference type="Gene3D" id="2.40.320.10">
    <property type="entry name" value="Hypothetical Protein Pfu-838710-001"/>
    <property type="match status" value="1"/>
</dbReference>
<dbReference type="PANTHER" id="PTHR14586:SF1">
    <property type="entry name" value="THIAMINE-TRIPHOSPHATASE"/>
    <property type="match status" value="1"/>
</dbReference>
<dbReference type="GO" id="GO:0000287">
    <property type="term" value="F:magnesium ion binding"/>
    <property type="evidence" value="ECO:0007669"/>
    <property type="project" value="TreeGrafter"/>
</dbReference>
<reference evidence="2" key="1">
    <citation type="journal article" date="2022" name="bioRxiv">
        <title>Sequencing and chromosome-scale assembly of the giantPleurodeles waltlgenome.</title>
        <authorList>
            <person name="Brown T."/>
            <person name="Elewa A."/>
            <person name="Iarovenko S."/>
            <person name="Subramanian E."/>
            <person name="Araus A.J."/>
            <person name="Petzold A."/>
            <person name="Susuki M."/>
            <person name="Suzuki K.-i.T."/>
            <person name="Hayashi T."/>
            <person name="Toyoda A."/>
            <person name="Oliveira C."/>
            <person name="Osipova E."/>
            <person name="Leigh N.D."/>
            <person name="Simon A."/>
            <person name="Yun M.H."/>
        </authorList>
    </citation>
    <scope>NUCLEOTIDE SEQUENCE</scope>
    <source>
        <strain evidence="2">20211129_DDA</strain>
        <tissue evidence="2">Liver</tissue>
    </source>
</reference>
<dbReference type="AlphaFoldDB" id="A0AAV7R3Y8"/>
<sequence length="294" mass="33146">MPPDKPRGVFGVRHPNKQTMARKQEPPKRHTVKLQQKYWVDETSEAKVLDLGAICTGKVIERLHYYDTSTFQLAANQMWLSQKNQQWHLIIGPQNSAIHQGRTPTKAKGFNNSKNQKHSKGTHREKEAELRLIGEKTSKRSTGKDAADTKRQLVHLQTSQACQHLDEQSMDQPVKASISTMDLSGTYEDLSNEEEMIEYLALALHTNLARKVDASLDMQSFLRMAGVQHYASFHTTREATYQLQDTCTITIDTDEASSRKAGVISLDVDVLNIASGFDAIEKLANELAFQPLQE</sequence>
<protein>
    <submittedName>
        <fullName evidence="2">Uncharacterized protein</fullName>
    </submittedName>
</protein>
<dbReference type="GO" id="GO:0042357">
    <property type="term" value="P:thiamine diphosphate metabolic process"/>
    <property type="evidence" value="ECO:0007669"/>
    <property type="project" value="TreeGrafter"/>
</dbReference>
<comment type="caution">
    <text evidence="2">The sequence shown here is derived from an EMBL/GenBank/DDBJ whole genome shotgun (WGS) entry which is preliminary data.</text>
</comment>
<accession>A0AAV7R3Y8</accession>
<evidence type="ECO:0000256" key="1">
    <source>
        <dbReference type="SAM" id="MobiDB-lite"/>
    </source>
</evidence>
<dbReference type="InterPro" id="IPR039582">
    <property type="entry name" value="THTPA"/>
</dbReference>
<proteinExistence type="predicted"/>
<dbReference type="PANTHER" id="PTHR14586">
    <property type="entry name" value="THIAMINE-TRIPHOSPHATASE"/>
    <property type="match status" value="1"/>
</dbReference>
<dbReference type="InterPro" id="IPR033469">
    <property type="entry name" value="CYTH-like_dom_sf"/>
</dbReference>